<name>A0A4Y7SGG1_COPMI</name>
<evidence type="ECO:0000256" key="9">
    <source>
        <dbReference type="ARBA" id="ARBA00023136"/>
    </source>
</evidence>
<organism evidence="12 13">
    <name type="scientific">Coprinellus micaceus</name>
    <name type="common">Glistening ink-cap mushroom</name>
    <name type="synonym">Coprinus micaceus</name>
    <dbReference type="NCBI Taxonomy" id="71717"/>
    <lineage>
        <taxon>Eukaryota</taxon>
        <taxon>Fungi</taxon>
        <taxon>Dikarya</taxon>
        <taxon>Basidiomycota</taxon>
        <taxon>Agaricomycotina</taxon>
        <taxon>Agaricomycetes</taxon>
        <taxon>Agaricomycetidae</taxon>
        <taxon>Agaricales</taxon>
        <taxon>Agaricineae</taxon>
        <taxon>Psathyrellaceae</taxon>
        <taxon>Coprinellus</taxon>
    </lineage>
</organism>
<comment type="caution">
    <text evidence="12">The sequence shown here is derived from an EMBL/GenBank/DDBJ whole genome shotgun (WGS) entry which is preliminary data.</text>
</comment>
<feature type="transmembrane region" description="Helical" evidence="10">
    <location>
        <begin position="44"/>
        <end position="61"/>
    </location>
</feature>
<dbReference type="EC" id="2.4.1.-" evidence="10"/>
<feature type="compositionally biased region" description="Basic and acidic residues" evidence="11">
    <location>
        <begin position="7"/>
        <end position="22"/>
    </location>
</feature>
<evidence type="ECO:0000256" key="2">
    <source>
        <dbReference type="ARBA" id="ARBA00008661"/>
    </source>
</evidence>
<evidence type="ECO:0000256" key="3">
    <source>
        <dbReference type="ARBA" id="ARBA00022676"/>
    </source>
</evidence>
<evidence type="ECO:0000256" key="5">
    <source>
        <dbReference type="ARBA" id="ARBA00022692"/>
    </source>
</evidence>
<dbReference type="Pfam" id="PF01762">
    <property type="entry name" value="Galactosyl_T"/>
    <property type="match status" value="1"/>
</dbReference>
<dbReference type="PANTHER" id="PTHR11214">
    <property type="entry name" value="BETA-1,3-N-ACETYLGLUCOSAMINYLTRANSFERASE"/>
    <property type="match status" value="1"/>
</dbReference>
<dbReference type="Proteomes" id="UP000298030">
    <property type="component" value="Unassembled WGS sequence"/>
</dbReference>
<evidence type="ECO:0000256" key="6">
    <source>
        <dbReference type="ARBA" id="ARBA00022968"/>
    </source>
</evidence>
<evidence type="ECO:0000256" key="11">
    <source>
        <dbReference type="SAM" id="MobiDB-lite"/>
    </source>
</evidence>
<evidence type="ECO:0000256" key="1">
    <source>
        <dbReference type="ARBA" id="ARBA00004323"/>
    </source>
</evidence>
<protein>
    <recommendedName>
        <fullName evidence="10">Hexosyltransferase</fullName>
        <ecNumber evidence="10">2.4.1.-</ecNumber>
    </recommendedName>
</protein>
<evidence type="ECO:0000313" key="12">
    <source>
        <dbReference type="EMBL" id="TEB20907.1"/>
    </source>
</evidence>
<feature type="region of interest" description="Disordered" evidence="11">
    <location>
        <begin position="1"/>
        <end position="22"/>
    </location>
</feature>
<evidence type="ECO:0000313" key="13">
    <source>
        <dbReference type="Proteomes" id="UP000298030"/>
    </source>
</evidence>
<gene>
    <name evidence="12" type="ORF">FA13DRAFT_175313</name>
</gene>
<keyword evidence="9 10" id="KW-0472">Membrane</keyword>
<keyword evidence="6 10" id="KW-0735">Signal-anchor</keyword>
<reference evidence="12 13" key="1">
    <citation type="journal article" date="2019" name="Nat. Ecol. Evol.">
        <title>Megaphylogeny resolves global patterns of mushroom evolution.</title>
        <authorList>
            <person name="Varga T."/>
            <person name="Krizsan K."/>
            <person name="Foldi C."/>
            <person name="Dima B."/>
            <person name="Sanchez-Garcia M."/>
            <person name="Sanchez-Ramirez S."/>
            <person name="Szollosi G.J."/>
            <person name="Szarkandi J.G."/>
            <person name="Papp V."/>
            <person name="Albert L."/>
            <person name="Andreopoulos W."/>
            <person name="Angelini C."/>
            <person name="Antonin V."/>
            <person name="Barry K.W."/>
            <person name="Bougher N.L."/>
            <person name="Buchanan P."/>
            <person name="Buyck B."/>
            <person name="Bense V."/>
            <person name="Catcheside P."/>
            <person name="Chovatia M."/>
            <person name="Cooper J."/>
            <person name="Damon W."/>
            <person name="Desjardin D."/>
            <person name="Finy P."/>
            <person name="Geml J."/>
            <person name="Haridas S."/>
            <person name="Hughes K."/>
            <person name="Justo A."/>
            <person name="Karasinski D."/>
            <person name="Kautmanova I."/>
            <person name="Kiss B."/>
            <person name="Kocsube S."/>
            <person name="Kotiranta H."/>
            <person name="LaButti K.M."/>
            <person name="Lechner B.E."/>
            <person name="Liimatainen K."/>
            <person name="Lipzen A."/>
            <person name="Lukacs Z."/>
            <person name="Mihaltcheva S."/>
            <person name="Morgado L.N."/>
            <person name="Niskanen T."/>
            <person name="Noordeloos M.E."/>
            <person name="Ohm R.A."/>
            <person name="Ortiz-Santana B."/>
            <person name="Ovrebo C."/>
            <person name="Racz N."/>
            <person name="Riley R."/>
            <person name="Savchenko A."/>
            <person name="Shiryaev A."/>
            <person name="Soop K."/>
            <person name="Spirin V."/>
            <person name="Szebenyi C."/>
            <person name="Tomsovsky M."/>
            <person name="Tulloss R.E."/>
            <person name="Uehling J."/>
            <person name="Grigoriev I.V."/>
            <person name="Vagvolgyi C."/>
            <person name="Papp T."/>
            <person name="Martin F.M."/>
            <person name="Miettinen O."/>
            <person name="Hibbett D.S."/>
            <person name="Nagy L.G."/>
        </authorList>
    </citation>
    <scope>NUCLEOTIDE SEQUENCE [LARGE SCALE GENOMIC DNA]</scope>
    <source>
        <strain evidence="12 13">FP101781</strain>
    </source>
</reference>
<dbReference type="OrthoDB" id="3001461at2759"/>
<sequence length="402" mass="46596">MYPPAVHYDRLSNDPESDHNDDSFTLKISEHRSRLRHYLRPNPLVRVLCILVLALLTWRIISNLTRRPPLKVFALDEEPRPSWLDDKTPDAPMRLRVAVISRASEFDTRAALRESVFEGVRQSEVELDFRFFVGAPTGLFSWWTISRLESEIEEHGDIEYLRDIDDVKERLSEKRFAALGWGGSVRRTDYDWFMTMDSDTFVRFGALSRRLGLLLKERDVNPQTQSVLVGRMAAHRLFWENRIPDGSTDGPWEEDLFLKGPWYDYPIGIGYMMSPFLVETLLSLDPPPPHHIHYPNDDVMIGGWIAALKHFPDTSIDFQTTPEHSPEPVHKVVPRPYLPHPIDTVVIDDKEGWHDYAGRKVGYDAPFSWSSVCLHHLHPKEMRMLRAMDAIQGEWAPGRNHD</sequence>
<dbReference type="InterPro" id="IPR002659">
    <property type="entry name" value="Glyco_trans_31"/>
</dbReference>
<dbReference type="EMBL" id="QPFP01000129">
    <property type="protein sequence ID" value="TEB20907.1"/>
    <property type="molecule type" value="Genomic_DNA"/>
</dbReference>
<keyword evidence="13" id="KW-1185">Reference proteome</keyword>
<evidence type="ECO:0000256" key="10">
    <source>
        <dbReference type="RuleBase" id="RU363063"/>
    </source>
</evidence>
<dbReference type="GO" id="GO:0016758">
    <property type="term" value="F:hexosyltransferase activity"/>
    <property type="evidence" value="ECO:0007669"/>
    <property type="project" value="InterPro"/>
</dbReference>
<dbReference type="GO" id="GO:0000139">
    <property type="term" value="C:Golgi membrane"/>
    <property type="evidence" value="ECO:0007669"/>
    <property type="project" value="UniProtKB-SubCell"/>
</dbReference>
<dbReference type="Gene3D" id="3.90.550.50">
    <property type="match status" value="1"/>
</dbReference>
<comment type="subcellular location">
    <subcellularLocation>
        <location evidence="1 10">Golgi apparatus membrane</location>
        <topology evidence="1 10">Single-pass type II membrane protein</topology>
    </subcellularLocation>
</comment>
<evidence type="ECO:0000256" key="4">
    <source>
        <dbReference type="ARBA" id="ARBA00022679"/>
    </source>
</evidence>
<proteinExistence type="inferred from homology"/>
<accession>A0A4Y7SGG1</accession>
<evidence type="ECO:0000256" key="7">
    <source>
        <dbReference type="ARBA" id="ARBA00022989"/>
    </source>
</evidence>
<comment type="similarity">
    <text evidence="2 10">Belongs to the glycosyltransferase 31 family.</text>
</comment>
<keyword evidence="7 10" id="KW-1133">Transmembrane helix</keyword>
<keyword evidence="4" id="KW-0808">Transferase</keyword>
<keyword evidence="3 10" id="KW-0328">Glycosyltransferase</keyword>
<dbReference type="STRING" id="71717.A0A4Y7SGG1"/>
<keyword evidence="8 10" id="KW-0333">Golgi apparatus</keyword>
<dbReference type="AlphaFoldDB" id="A0A4Y7SGG1"/>
<keyword evidence="5 10" id="KW-0812">Transmembrane</keyword>
<evidence type="ECO:0000256" key="8">
    <source>
        <dbReference type="ARBA" id="ARBA00023034"/>
    </source>
</evidence>